<dbReference type="RefSeq" id="WP_169698431.1">
    <property type="nucleotide sequence ID" value="NZ_LS974202.1"/>
</dbReference>
<dbReference type="EMBL" id="LS974202">
    <property type="protein sequence ID" value="SSC12021.1"/>
    <property type="molecule type" value="Genomic_DNA"/>
</dbReference>
<accession>A0A7Z7LDG1</accession>
<dbReference type="Proteomes" id="UP000250796">
    <property type="component" value="Chromosome MESINF"/>
</dbReference>
<sequence length="86" mass="9817">MLIKICMGSACYFLGASKIAKRLQELIDETSLTDSIDFRASFCMGPCSEGVVVEVDGQRYYRLSPENVEEFFQREVLNRIENRNGK</sequence>
<protein>
    <recommendedName>
        <fullName evidence="3">(2Fe-2S) ferredoxin domain-containing protein</fullName>
    </recommendedName>
</protein>
<proteinExistence type="predicted"/>
<evidence type="ECO:0000313" key="2">
    <source>
        <dbReference type="Proteomes" id="UP000250796"/>
    </source>
</evidence>
<dbReference type="AlphaFoldDB" id="A0A7Z7LDG1"/>
<gene>
    <name evidence="1" type="ORF">MESINF_0572</name>
</gene>
<dbReference type="Pfam" id="PF01257">
    <property type="entry name" value="2Fe-2S_thioredx"/>
    <property type="match status" value="1"/>
</dbReference>
<keyword evidence="2" id="KW-1185">Reference proteome</keyword>
<dbReference type="Gene3D" id="3.40.30.10">
    <property type="entry name" value="Glutaredoxin"/>
    <property type="match status" value="1"/>
</dbReference>
<dbReference type="KEGG" id="minf:MESINF_0572"/>
<dbReference type="InterPro" id="IPR036249">
    <property type="entry name" value="Thioredoxin-like_sf"/>
</dbReference>
<dbReference type="CDD" id="cd02980">
    <property type="entry name" value="TRX_Fd_family"/>
    <property type="match status" value="1"/>
</dbReference>
<evidence type="ECO:0000313" key="1">
    <source>
        <dbReference type="EMBL" id="SSC12021.1"/>
    </source>
</evidence>
<reference evidence="1 2" key="1">
    <citation type="submission" date="2017-01" db="EMBL/GenBank/DDBJ databases">
        <authorList>
            <person name="Erauso G."/>
        </authorList>
    </citation>
    <scope>NUCLEOTIDE SEQUENCE [LARGE SCALE GENOMIC DNA]</scope>
    <source>
        <strain evidence="1">MESINF1</strain>
    </source>
</reference>
<organism evidence="1 2">
    <name type="scientific">Mesotoga infera</name>
    <dbReference type="NCBI Taxonomy" id="1236046"/>
    <lineage>
        <taxon>Bacteria</taxon>
        <taxon>Thermotogati</taxon>
        <taxon>Thermotogota</taxon>
        <taxon>Thermotogae</taxon>
        <taxon>Kosmotogales</taxon>
        <taxon>Kosmotogaceae</taxon>
        <taxon>Mesotoga</taxon>
    </lineage>
</organism>
<dbReference type="SUPFAM" id="SSF52833">
    <property type="entry name" value="Thioredoxin-like"/>
    <property type="match status" value="1"/>
</dbReference>
<name>A0A7Z7LDG1_9BACT</name>
<evidence type="ECO:0008006" key="3">
    <source>
        <dbReference type="Google" id="ProtNLM"/>
    </source>
</evidence>